<gene>
    <name evidence="3" type="ORF">AFCDBAGC_4025</name>
</gene>
<dbReference type="RefSeq" id="WP_147815298.1">
    <property type="nucleotide sequence ID" value="NZ_BPQG01000068.1"/>
</dbReference>
<evidence type="ECO:0000259" key="2">
    <source>
        <dbReference type="Pfam" id="PF11695"/>
    </source>
</evidence>
<feature type="compositionally biased region" description="Low complexity" evidence="1">
    <location>
        <begin position="128"/>
        <end position="142"/>
    </location>
</feature>
<organism evidence="3 4">
    <name type="scientific">Methylobacterium cerastii</name>
    <dbReference type="NCBI Taxonomy" id="932741"/>
    <lineage>
        <taxon>Bacteria</taxon>
        <taxon>Pseudomonadati</taxon>
        <taxon>Pseudomonadota</taxon>
        <taxon>Alphaproteobacteria</taxon>
        <taxon>Hyphomicrobiales</taxon>
        <taxon>Methylobacteriaceae</taxon>
        <taxon>Methylobacterium</taxon>
    </lineage>
</organism>
<dbReference type="Pfam" id="PF11695">
    <property type="entry name" value="DUF3291"/>
    <property type="match status" value="1"/>
</dbReference>
<evidence type="ECO:0000313" key="4">
    <source>
        <dbReference type="Proteomes" id="UP001055117"/>
    </source>
</evidence>
<dbReference type="EMBL" id="BPQG01000068">
    <property type="protein sequence ID" value="GJD46145.1"/>
    <property type="molecule type" value="Genomic_DNA"/>
</dbReference>
<sequence>MSWISLTRLRLRGWRFVPGFAWYAVRSSRQAAKAAGYLDGALLNDAKLTFWTVTAWADEAAMRAYVLSGDHRAAMGKLSRWCDEASVAHWNGTGLPDWAEADRRMRETGRPSKVRHPSPVHAALAYAPPRTTRGGRLPPAAG</sequence>
<proteinExistence type="predicted"/>
<name>A0ABQ4QMM2_9HYPH</name>
<evidence type="ECO:0000313" key="3">
    <source>
        <dbReference type="EMBL" id="GJD46145.1"/>
    </source>
</evidence>
<feature type="domain" description="DUF3291" evidence="2">
    <location>
        <begin position="17"/>
        <end position="106"/>
    </location>
</feature>
<dbReference type="InterPro" id="IPR011008">
    <property type="entry name" value="Dimeric_a/b-barrel"/>
</dbReference>
<dbReference type="SUPFAM" id="SSF54909">
    <property type="entry name" value="Dimeric alpha+beta barrel"/>
    <property type="match status" value="1"/>
</dbReference>
<reference evidence="3 4" key="1">
    <citation type="journal article" date="2021" name="Front. Microbiol.">
        <title>Comprehensive Comparative Genomics and Phenotyping of Methylobacterium Species.</title>
        <authorList>
            <person name="Alessa O."/>
            <person name="Ogura Y."/>
            <person name="Fujitani Y."/>
            <person name="Takami H."/>
            <person name="Hayashi T."/>
            <person name="Sahin N."/>
            <person name="Tani A."/>
        </authorList>
    </citation>
    <scope>NUCLEOTIDE SEQUENCE [LARGE SCALE GENOMIC DNA]</scope>
    <source>
        <strain evidence="3 4">DSM 23679</strain>
    </source>
</reference>
<dbReference type="Proteomes" id="UP001055117">
    <property type="component" value="Unassembled WGS sequence"/>
</dbReference>
<protein>
    <recommendedName>
        <fullName evidence="2">DUF3291 domain-containing protein</fullName>
    </recommendedName>
</protein>
<feature type="region of interest" description="Disordered" evidence="1">
    <location>
        <begin position="103"/>
        <end position="142"/>
    </location>
</feature>
<comment type="caution">
    <text evidence="3">The sequence shown here is derived from an EMBL/GenBank/DDBJ whole genome shotgun (WGS) entry which is preliminary data.</text>
</comment>
<keyword evidence="4" id="KW-1185">Reference proteome</keyword>
<dbReference type="InterPro" id="IPR021708">
    <property type="entry name" value="DUF3291"/>
</dbReference>
<evidence type="ECO:0000256" key="1">
    <source>
        <dbReference type="SAM" id="MobiDB-lite"/>
    </source>
</evidence>
<accession>A0ABQ4QMM2</accession>